<dbReference type="InterPro" id="IPR016071">
    <property type="entry name" value="Staphylococal_nuclease_OB-fold"/>
</dbReference>
<keyword evidence="1" id="KW-0540">Nuclease</keyword>
<accession>A0A1G7TLT6</accession>
<dbReference type="Pfam" id="PF00565">
    <property type="entry name" value="SNase"/>
    <property type="match status" value="1"/>
</dbReference>
<gene>
    <name evidence="7" type="ORF">SAMN05421742_10134</name>
</gene>
<keyword evidence="5" id="KW-0732">Signal</keyword>
<dbReference type="Gene3D" id="2.40.50.90">
    <property type="match status" value="1"/>
</dbReference>
<dbReference type="EMBL" id="FNCV01000001">
    <property type="protein sequence ID" value="SDG36072.1"/>
    <property type="molecule type" value="Genomic_DNA"/>
</dbReference>
<evidence type="ECO:0000256" key="2">
    <source>
        <dbReference type="ARBA" id="ARBA00022759"/>
    </source>
</evidence>
<feature type="compositionally biased region" description="Polar residues" evidence="4">
    <location>
        <begin position="24"/>
        <end position="35"/>
    </location>
</feature>
<reference evidence="8" key="1">
    <citation type="submission" date="2016-10" db="EMBL/GenBank/DDBJ databases">
        <authorList>
            <person name="Varghese N."/>
            <person name="Submissions S."/>
        </authorList>
    </citation>
    <scope>NUCLEOTIDE SEQUENCE [LARGE SCALE GENOMIC DNA]</scope>
    <source>
        <strain evidence="8">930I</strain>
    </source>
</reference>
<feature type="signal peptide" evidence="5">
    <location>
        <begin position="1"/>
        <end position="20"/>
    </location>
</feature>
<dbReference type="SUPFAM" id="SSF50199">
    <property type="entry name" value="Staphylococcal nuclease"/>
    <property type="match status" value="1"/>
</dbReference>
<dbReference type="InterPro" id="IPR035437">
    <property type="entry name" value="SNase_OB-fold_sf"/>
</dbReference>
<dbReference type="SMART" id="SM00318">
    <property type="entry name" value="SNc"/>
    <property type="match status" value="1"/>
</dbReference>
<dbReference type="RefSeq" id="WP_092613916.1">
    <property type="nucleotide sequence ID" value="NZ_FNCV01000001.1"/>
</dbReference>
<evidence type="ECO:0000256" key="1">
    <source>
        <dbReference type="ARBA" id="ARBA00022722"/>
    </source>
</evidence>
<proteinExistence type="predicted"/>
<evidence type="ECO:0000256" key="3">
    <source>
        <dbReference type="ARBA" id="ARBA00022801"/>
    </source>
</evidence>
<dbReference type="Proteomes" id="UP000217076">
    <property type="component" value="Unassembled WGS sequence"/>
</dbReference>
<name>A0A1G7TLT6_9PROT</name>
<feature type="region of interest" description="Disordered" evidence="4">
    <location>
        <begin position="23"/>
        <end position="43"/>
    </location>
</feature>
<protein>
    <submittedName>
        <fullName evidence="7">Endonuclease YncB, thermonuclease family</fullName>
    </submittedName>
</protein>
<organism evidence="7 8">
    <name type="scientific">Roseospirillum parvum</name>
    <dbReference type="NCBI Taxonomy" id="83401"/>
    <lineage>
        <taxon>Bacteria</taxon>
        <taxon>Pseudomonadati</taxon>
        <taxon>Pseudomonadota</taxon>
        <taxon>Alphaproteobacteria</taxon>
        <taxon>Rhodospirillales</taxon>
        <taxon>Rhodospirillaceae</taxon>
        <taxon>Roseospirillum</taxon>
    </lineage>
</organism>
<keyword evidence="3" id="KW-0378">Hydrolase</keyword>
<dbReference type="AlphaFoldDB" id="A0A1G7TLT6"/>
<dbReference type="STRING" id="83401.SAMN05421742_10134"/>
<dbReference type="GO" id="GO:0016787">
    <property type="term" value="F:hydrolase activity"/>
    <property type="evidence" value="ECO:0007669"/>
    <property type="project" value="UniProtKB-KW"/>
</dbReference>
<dbReference type="OrthoDB" id="7618306at2"/>
<dbReference type="PANTHER" id="PTHR12302">
    <property type="entry name" value="EBNA2 BINDING PROTEIN P100"/>
    <property type="match status" value="1"/>
</dbReference>
<dbReference type="PANTHER" id="PTHR12302:SF3">
    <property type="entry name" value="SERINE_THREONINE-PROTEIN KINASE 31"/>
    <property type="match status" value="1"/>
</dbReference>
<evidence type="ECO:0000256" key="5">
    <source>
        <dbReference type="SAM" id="SignalP"/>
    </source>
</evidence>
<dbReference type="PROSITE" id="PS50830">
    <property type="entry name" value="TNASE_3"/>
    <property type="match status" value="1"/>
</dbReference>
<evidence type="ECO:0000313" key="7">
    <source>
        <dbReference type="EMBL" id="SDG36072.1"/>
    </source>
</evidence>
<sequence length="274" mass="30417">MRRAVVVLCALLLLAAPAKALSPQDLTPQDLTPQDLTPGEPGVVARVLDGDTVDLDDGRRVRLLAIQAPEMNYGRGTPEPFAEAATAALVELAEGRRVTPHFDRARHDRHGRLLAHLVRADGLWLEAELIDRGLARVYTFADNRALGPALLRREAAARQARRGLWADSRHAIRAATAVARLLGEVGTFQLVEGTVRDAARVRDHIYLNFGPDWRTDFTVRVDEPAWPLFQQAFRGLGVDLLALEGRTVRARGWLRNRNGPMLVLDHPERLEVVE</sequence>
<keyword evidence="8" id="KW-1185">Reference proteome</keyword>
<keyword evidence="2 7" id="KW-0255">Endonuclease</keyword>
<evidence type="ECO:0000256" key="4">
    <source>
        <dbReference type="SAM" id="MobiDB-lite"/>
    </source>
</evidence>
<evidence type="ECO:0000313" key="8">
    <source>
        <dbReference type="Proteomes" id="UP000217076"/>
    </source>
</evidence>
<feature type="domain" description="TNase-like" evidence="6">
    <location>
        <begin position="38"/>
        <end position="167"/>
    </location>
</feature>
<dbReference type="GO" id="GO:0004519">
    <property type="term" value="F:endonuclease activity"/>
    <property type="evidence" value="ECO:0007669"/>
    <property type="project" value="UniProtKB-KW"/>
</dbReference>
<feature type="chain" id="PRO_5011597440" evidence="5">
    <location>
        <begin position="21"/>
        <end position="274"/>
    </location>
</feature>
<evidence type="ECO:0000259" key="6">
    <source>
        <dbReference type="PROSITE" id="PS50830"/>
    </source>
</evidence>